<protein>
    <submittedName>
        <fullName evidence="1">Uncharacterized protein</fullName>
    </submittedName>
</protein>
<dbReference type="Proteomes" id="UP000562395">
    <property type="component" value="Unassembled WGS sequence"/>
</dbReference>
<evidence type="ECO:0000313" key="1">
    <source>
        <dbReference type="EMBL" id="MBB3862471.1"/>
    </source>
</evidence>
<gene>
    <name evidence="1" type="ORF">GGQ88_003772</name>
</gene>
<sequence length="143" mass="15871">MFLRQHRDEPFAGKGECVGARDIRRATDDGDVNLARAQRSGQPIPWHFDGDQAKVGQRVDLLEQKICEGAIPDRAMKAHSDSASFAVSDAANTSDETMEFAQEVAGSLQKDPSDRGWCNAMSVPFEYRCPELEFQVPDPTTNR</sequence>
<dbReference type="EMBL" id="JACICY010000014">
    <property type="protein sequence ID" value="MBB3862471.1"/>
    <property type="molecule type" value="Genomic_DNA"/>
</dbReference>
<comment type="caution">
    <text evidence="1">The sequence shown here is derived from an EMBL/GenBank/DDBJ whole genome shotgun (WGS) entry which is preliminary data.</text>
</comment>
<proteinExistence type="predicted"/>
<reference evidence="1 2" key="1">
    <citation type="submission" date="2020-08" db="EMBL/GenBank/DDBJ databases">
        <title>Genomic Encyclopedia of Type Strains, Phase IV (KMG-IV): sequencing the most valuable type-strain genomes for metagenomic binning, comparative biology and taxonomic classification.</title>
        <authorList>
            <person name="Goeker M."/>
        </authorList>
    </citation>
    <scope>NUCLEOTIDE SEQUENCE [LARGE SCALE GENOMIC DNA]</scope>
    <source>
        <strain evidence="1 2">DSM 14552</strain>
    </source>
</reference>
<dbReference type="AlphaFoldDB" id="A0A7W6EXN3"/>
<organism evidence="1 2">
    <name type="scientific">Novosphingobium hassiacum</name>
    <dbReference type="NCBI Taxonomy" id="173676"/>
    <lineage>
        <taxon>Bacteria</taxon>
        <taxon>Pseudomonadati</taxon>
        <taxon>Pseudomonadota</taxon>
        <taxon>Alphaproteobacteria</taxon>
        <taxon>Sphingomonadales</taxon>
        <taxon>Sphingomonadaceae</taxon>
        <taxon>Novosphingobium</taxon>
    </lineage>
</organism>
<keyword evidence="2" id="KW-1185">Reference proteome</keyword>
<accession>A0A7W6EXN3</accession>
<evidence type="ECO:0000313" key="2">
    <source>
        <dbReference type="Proteomes" id="UP000562395"/>
    </source>
</evidence>
<name>A0A7W6EXN3_9SPHN</name>